<dbReference type="OrthoDB" id="63533at2759"/>
<dbReference type="Pfam" id="PF00071">
    <property type="entry name" value="Ras"/>
    <property type="match status" value="1"/>
</dbReference>
<protein>
    <submittedName>
        <fullName evidence="3">Ras- protein Rab6</fullName>
    </submittedName>
</protein>
<name>A0A8T1MWC4_CLOSI</name>
<dbReference type="FunFam" id="3.40.50.300:FF:000823">
    <property type="entry name" value="Small GTPase RAB, putative"/>
    <property type="match status" value="1"/>
</dbReference>
<evidence type="ECO:0000256" key="1">
    <source>
        <dbReference type="ARBA" id="ARBA00022741"/>
    </source>
</evidence>
<gene>
    <name evidence="3" type="ORF">CSKR_112759</name>
</gene>
<dbReference type="AlphaFoldDB" id="A0A8T1MWC4"/>
<evidence type="ECO:0000256" key="2">
    <source>
        <dbReference type="ARBA" id="ARBA00023134"/>
    </source>
</evidence>
<dbReference type="Proteomes" id="UP000286415">
    <property type="component" value="Unassembled WGS sequence"/>
</dbReference>
<dbReference type="PROSITE" id="PS51419">
    <property type="entry name" value="RAB"/>
    <property type="match status" value="1"/>
</dbReference>
<dbReference type="SUPFAM" id="SSF52540">
    <property type="entry name" value="P-loop containing nucleoside triphosphate hydrolases"/>
    <property type="match status" value="1"/>
</dbReference>
<accession>A0A8T1MWC4</accession>
<keyword evidence="4" id="KW-1185">Reference proteome</keyword>
<keyword evidence="1" id="KW-0547">Nucleotide-binding</keyword>
<evidence type="ECO:0000313" key="3">
    <source>
        <dbReference type="EMBL" id="KAG5453196.1"/>
    </source>
</evidence>
<reference evidence="3 4" key="2">
    <citation type="journal article" date="2021" name="Genomics">
        <title>High-quality reference genome for Clonorchis sinensis.</title>
        <authorList>
            <person name="Young N.D."/>
            <person name="Stroehlein A.J."/>
            <person name="Kinkar L."/>
            <person name="Wang T."/>
            <person name="Sohn W.M."/>
            <person name="Chang B.C.H."/>
            <person name="Kaur P."/>
            <person name="Weisz D."/>
            <person name="Dudchenko O."/>
            <person name="Aiden E.L."/>
            <person name="Korhonen P.K."/>
            <person name="Gasser R.B."/>
        </authorList>
    </citation>
    <scope>NUCLEOTIDE SEQUENCE [LARGE SCALE GENOMIC DNA]</scope>
    <source>
        <strain evidence="3">Cs-k2</strain>
    </source>
</reference>
<sequence length="205" mass="23923">MSNCPYDHHIQKSKCVFLGEQNVGKTCIILRFMHDVFDQTYQATIGIDFLSKTLCLDQKSVRLQLWDTAGQERFRSLIPNYIRDSAVSIVVYDVTSRDSFDRTIEWIRKIRDERDTSSLIFLVGNKVDLEEERVITTEEGTELAKKEGIFFLETSAKSNIGVQKLFKWIGREIIKTGKYTGPPSSRTSLTEPEPEKKRRWRCWCW</sequence>
<organism evidence="3 4">
    <name type="scientific">Clonorchis sinensis</name>
    <name type="common">Chinese liver fluke</name>
    <dbReference type="NCBI Taxonomy" id="79923"/>
    <lineage>
        <taxon>Eukaryota</taxon>
        <taxon>Metazoa</taxon>
        <taxon>Spiralia</taxon>
        <taxon>Lophotrochozoa</taxon>
        <taxon>Platyhelminthes</taxon>
        <taxon>Trematoda</taxon>
        <taxon>Digenea</taxon>
        <taxon>Opisthorchiida</taxon>
        <taxon>Opisthorchiata</taxon>
        <taxon>Opisthorchiidae</taxon>
        <taxon>Clonorchis</taxon>
    </lineage>
</organism>
<dbReference type="InterPro" id="IPR001806">
    <property type="entry name" value="Small_GTPase"/>
</dbReference>
<dbReference type="InterPro" id="IPR050227">
    <property type="entry name" value="Rab"/>
</dbReference>
<dbReference type="PROSITE" id="PS51420">
    <property type="entry name" value="RHO"/>
    <property type="match status" value="1"/>
</dbReference>
<dbReference type="InterPro" id="IPR005225">
    <property type="entry name" value="Small_GTP-bd"/>
</dbReference>
<dbReference type="CDD" id="cd01861">
    <property type="entry name" value="Rab6"/>
    <property type="match status" value="1"/>
</dbReference>
<dbReference type="SMART" id="SM00173">
    <property type="entry name" value="RAS"/>
    <property type="match status" value="1"/>
</dbReference>
<reference evidence="3 4" key="1">
    <citation type="journal article" date="2018" name="Biotechnol. Adv.">
        <title>Improved genomic resources and new bioinformatic workflow for the carcinogenic parasite Clonorchis sinensis: Biotechnological implications.</title>
        <authorList>
            <person name="Wang D."/>
            <person name="Korhonen P.K."/>
            <person name="Gasser R.B."/>
            <person name="Young N.D."/>
        </authorList>
    </citation>
    <scope>NUCLEOTIDE SEQUENCE [LARGE SCALE GENOMIC DNA]</scope>
    <source>
        <strain evidence="3">Cs-k2</strain>
    </source>
</reference>
<dbReference type="GO" id="GO:0003924">
    <property type="term" value="F:GTPase activity"/>
    <property type="evidence" value="ECO:0007669"/>
    <property type="project" value="InterPro"/>
</dbReference>
<dbReference type="SMART" id="SM00175">
    <property type="entry name" value="RAB"/>
    <property type="match status" value="1"/>
</dbReference>
<dbReference type="Gene3D" id="3.40.50.300">
    <property type="entry name" value="P-loop containing nucleotide triphosphate hydrolases"/>
    <property type="match status" value="1"/>
</dbReference>
<dbReference type="PANTHER" id="PTHR47977">
    <property type="entry name" value="RAS-RELATED PROTEIN RAB"/>
    <property type="match status" value="1"/>
</dbReference>
<dbReference type="InterPro" id="IPR027417">
    <property type="entry name" value="P-loop_NTPase"/>
</dbReference>
<evidence type="ECO:0000313" key="4">
    <source>
        <dbReference type="Proteomes" id="UP000286415"/>
    </source>
</evidence>
<comment type="caution">
    <text evidence="3">The sequence shown here is derived from an EMBL/GenBank/DDBJ whole genome shotgun (WGS) entry which is preliminary data.</text>
</comment>
<dbReference type="PRINTS" id="PR00449">
    <property type="entry name" value="RASTRNSFRMNG"/>
</dbReference>
<dbReference type="NCBIfam" id="TIGR00231">
    <property type="entry name" value="small_GTP"/>
    <property type="match status" value="1"/>
</dbReference>
<proteinExistence type="predicted"/>
<keyword evidence="2" id="KW-0342">GTP-binding</keyword>
<dbReference type="SMART" id="SM00174">
    <property type="entry name" value="RHO"/>
    <property type="match status" value="1"/>
</dbReference>
<dbReference type="SMART" id="SM00176">
    <property type="entry name" value="RAN"/>
    <property type="match status" value="1"/>
</dbReference>
<dbReference type="PROSITE" id="PS51421">
    <property type="entry name" value="RAS"/>
    <property type="match status" value="1"/>
</dbReference>
<dbReference type="GO" id="GO:0005525">
    <property type="term" value="F:GTP binding"/>
    <property type="evidence" value="ECO:0007669"/>
    <property type="project" value="UniProtKB-KW"/>
</dbReference>
<dbReference type="EMBL" id="NIRI02000013">
    <property type="protein sequence ID" value="KAG5453196.1"/>
    <property type="molecule type" value="Genomic_DNA"/>
</dbReference>